<keyword evidence="3" id="KW-1185">Reference proteome</keyword>
<dbReference type="InterPro" id="IPR036047">
    <property type="entry name" value="F-box-like_dom_sf"/>
</dbReference>
<evidence type="ECO:0000256" key="1">
    <source>
        <dbReference type="SAM" id="MobiDB-lite"/>
    </source>
</evidence>
<accession>D8PXH0</accession>
<reference evidence="2 3" key="1">
    <citation type="journal article" date="2010" name="Nat. Biotechnol.">
        <title>Genome sequence of the model mushroom Schizophyllum commune.</title>
        <authorList>
            <person name="Ohm R.A."/>
            <person name="de Jong J.F."/>
            <person name="Lugones L.G."/>
            <person name="Aerts A."/>
            <person name="Kothe E."/>
            <person name="Stajich J.E."/>
            <person name="de Vries R.P."/>
            <person name="Record E."/>
            <person name="Levasseur A."/>
            <person name="Baker S.E."/>
            <person name="Bartholomew K.A."/>
            <person name="Coutinho P.M."/>
            <person name="Erdmann S."/>
            <person name="Fowler T.J."/>
            <person name="Gathman A.C."/>
            <person name="Lombard V."/>
            <person name="Henrissat B."/>
            <person name="Knabe N."/>
            <person name="Kuees U."/>
            <person name="Lilly W.W."/>
            <person name="Lindquist E."/>
            <person name="Lucas S."/>
            <person name="Magnuson J.K."/>
            <person name="Piumi F."/>
            <person name="Raudaskoski M."/>
            <person name="Salamov A."/>
            <person name="Schmutz J."/>
            <person name="Schwarze F.W.M.R."/>
            <person name="vanKuyk P.A."/>
            <person name="Horton J.S."/>
            <person name="Grigoriev I.V."/>
            <person name="Woesten H.A.B."/>
        </authorList>
    </citation>
    <scope>NUCLEOTIDE SEQUENCE [LARGE SCALE GENOMIC DNA]</scope>
    <source>
        <strain evidence="3">H4-8 / FGSC 9210</strain>
    </source>
</reference>
<dbReference type="EMBL" id="GL377304">
    <property type="protein sequence ID" value="EFI99669.1"/>
    <property type="molecule type" value="Genomic_DNA"/>
</dbReference>
<dbReference type="KEGG" id="scm:SCHCO_02616165"/>
<dbReference type="RefSeq" id="XP_003034572.1">
    <property type="nucleotide sequence ID" value="XM_003034526.1"/>
</dbReference>
<feature type="region of interest" description="Disordered" evidence="1">
    <location>
        <begin position="1"/>
        <end position="21"/>
    </location>
</feature>
<organism evidence="3">
    <name type="scientific">Schizophyllum commune (strain H4-8 / FGSC 9210)</name>
    <name type="common">Split gill fungus</name>
    <dbReference type="NCBI Taxonomy" id="578458"/>
    <lineage>
        <taxon>Eukaryota</taxon>
        <taxon>Fungi</taxon>
        <taxon>Dikarya</taxon>
        <taxon>Basidiomycota</taxon>
        <taxon>Agaricomycotina</taxon>
        <taxon>Agaricomycetes</taxon>
        <taxon>Agaricomycetidae</taxon>
        <taxon>Agaricales</taxon>
        <taxon>Schizophyllaceae</taxon>
        <taxon>Schizophyllum</taxon>
    </lineage>
</organism>
<dbReference type="VEuPathDB" id="FungiDB:SCHCODRAFT_02616165"/>
<dbReference type="SUPFAM" id="SSF81383">
    <property type="entry name" value="F-box domain"/>
    <property type="match status" value="1"/>
</dbReference>
<dbReference type="Proteomes" id="UP000007431">
    <property type="component" value="Unassembled WGS sequence"/>
</dbReference>
<proteinExistence type="predicted"/>
<dbReference type="InterPro" id="IPR032675">
    <property type="entry name" value="LRR_dom_sf"/>
</dbReference>
<sequence>MRFKASHIQPKPWSSAPSVSAVSKSPTYGPHNLFQAARTTFTGFVELHRTNYAPSAHEAAIIAGRIHELKQLSQDLVGSSLALIAQQERLREQIALAQALLAPWRRFPPELWSEVFSYSPSEDWISCPVDRRHLPLAEVCHVWRELALRIPHLWSSIVVEVWDDYEEKPPLRLGLSKAVATCLRRARTHPLHIRVVDHTFGWRGSDQYFASDQGMRLWDQLCETTDRWETVELSDMPPVSYAALSFKSFPILRSLRFRLEEDPAPEGEDFARILRVFSNAPALSVLGPGDAWVSPAFQLPSTWRLTSLNFQYDYFSENFDGLPAFGAVLACSQTLPRCRINSPCPDTIARGQLVEFAALEELVLEEGGLLLLELLRAPNLCSLALCQDLQDLEELSTLDLLKMLLYNSSGCCSLQALKLSDASIRNIEVALGRLPQLTALVVTDTNNQPGSINTLDDFHDLVQMLRRNPAHPDSLSLLPKLKRLAIRFGRTKDACLEDLIEKTISSRAIPCTPDGEELACLNPVDTARDLHWFPR</sequence>
<evidence type="ECO:0000313" key="3">
    <source>
        <dbReference type="Proteomes" id="UP000007431"/>
    </source>
</evidence>
<dbReference type="HOGENOM" id="CLU_018544_13_0_1"/>
<dbReference type="SUPFAM" id="SSF52047">
    <property type="entry name" value="RNI-like"/>
    <property type="match status" value="1"/>
</dbReference>
<dbReference type="Gene3D" id="1.20.1280.50">
    <property type="match status" value="1"/>
</dbReference>
<evidence type="ECO:0000313" key="2">
    <source>
        <dbReference type="EMBL" id="EFI99669.1"/>
    </source>
</evidence>
<name>D8PXH0_SCHCM</name>
<protein>
    <submittedName>
        <fullName evidence="2">Uncharacterized protein</fullName>
    </submittedName>
</protein>
<dbReference type="InParanoid" id="D8PXH0"/>
<gene>
    <name evidence="2" type="ORF">SCHCODRAFT_107171</name>
</gene>
<dbReference type="OrthoDB" id="3365698at2759"/>
<dbReference type="Gene3D" id="3.80.10.10">
    <property type="entry name" value="Ribonuclease Inhibitor"/>
    <property type="match status" value="1"/>
</dbReference>
<dbReference type="AlphaFoldDB" id="D8PXH0"/>
<feature type="compositionally biased region" description="Low complexity" evidence="1">
    <location>
        <begin position="10"/>
        <end position="21"/>
    </location>
</feature>
<dbReference type="GeneID" id="9585769"/>
<feature type="non-terminal residue" evidence="2">
    <location>
        <position position="535"/>
    </location>
</feature>